<dbReference type="EMBL" id="JAYKXP010000002">
    <property type="protein sequence ID" value="KAK7060931.1"/>
    <property type="molecule type" value="Genomic_DNA"/>
</dbReference>
<dbReference type="Gene3D" id="3.30.200.20">
    <property type="entry name" value="Phosphorylase Kinase, domain 1"/>
    <property type="match status" value="1"/>
</dbReference>
<evidence type="ECO:0000313" key="1">
    <source>
        <dbReference type="EMBL" id="KAK7060931.1"/>
    </source>
</evidence>
<name>A0AAW0E623_9AGAR</name>
<dbReference type="SUPFAM" id="SSF56112">
    <property type="entry name" value="Protein kinase-like (PK-like)"/>
    <property type="match status" value="1"/>
</dbReference>
<gene>
    <name evidence="1" type="ORF">VNI00_000664</name>
</gene>
<dbReference type="Gene3D" id="1.10.510.10">
    <property type="entry name" value="Transferase(Phosphotransferase) domain 1"/>
    <property type="match status" value="1"/>
</dbReference>
<comment type="caution">
    <text evidence="1">The sequence shown here is derived from an EMBL/GenBank/DDBJ whole genome shotgun (WGS) entry which is preliminary data.</text>
</comment>
<sequence length="319" mass="36590">MDEQAIRFCKEMRALKAAAPKRPIAPGALFHLVLNRPELNARMETYSPRPLPLHPDLPGTKTSYEIVEALQAGESYHSQVWLAKPLGPHSDSDTLLVFKFIVASHLPQQDEVPRASYRSLEQVATNQHEPFEKLWFLQGSFLPWFYGVHEVTTPWGEPGKLFVMEYIPTTFRAFTESESQAKMSVEAYANLFKKTLRILDIAHEASITHGDISLDNLLVDTTTSTPTFDDPGSIPRLVFIDWRNEAKDDPRGAEAMTYFFIERDIRLLFRIFVGALAIEARQEEDYMNFIKRMYKDDEVSQRLIEMTVLGGQPEVYLFE</sequence>
<dbReference type="Proteomes" id="UP001383192">
    <property type="component" value="Unassembled WGS sequence"/>
</dbReference>
<evidence type="ECO:0000313" key="2">
    <source>
        <dbReference type="Proteomes" id="UP001383192"/>
    </source>
</evidence>
<keyword evidence="2" id="KW-1185">Reference proteome</keyword>
<evidence type="ECO:0008006" key="3">
    <source>
        <dbReference type="Google" id="ProtNLM"/>
    </source>
</evidence>
<dbReference type="AlphaFoldDB" id="A0AAW0E623"/>
<dbReference type="InterPro" id="IPR011009">
    <property type="entry name" value="Kinase-like_dom_sf"/>
</dbReference>
<protein>
    <recommendedName>
        <fullName evidence="3">Non-specific serine/threonine protein kinase</fullName>
    </recommendedName>
</protein>
<proteinExistence type="predicted"/>
<reference evidence="1 2" key="1">
    <citation type="submission" date="2024-01" db="EMBL/GenBank/DDBJ databases">
        <title>A draft genome for a cacao thread blight-causing isolate of Paramarasmius palmivorus.</title>
        <authorList>
            <person name="Baruah I.K."/>
            <person name="Bukari Y."/>
            <person name="Amoako-Attah I."/>
            <person name="Meinhardt L.W."/>
            <person name="Bailey B.A."/>
            <person name="Cohen S.P."/>
        </authorList>
    </citation>
    <scope>NUCLEOTIDE SEQUENCE [LARGE SCALE GENOMIC DNA]</scope>
    <source>
        <strain evidence="1 2">GH-12</strain>
    </source>
</reference>
<organism evidence="1 2">
    <name type="scientific">Paramarasmius palmivorus</name>
    <dbReference type="NCBI Taxonomy" id="297713"/>
    <lineage>
        <taxon>Eukaryota</taxon>
        <taxon>Fungi</taxon>
        <taxon>Dikarya</taxon>
        <taxon>Basidiomycota</taxon>
        <taxon>Agaricomycotina</taxon>
        <taxon>Agaricomycetes</taxon>
        <taxon>Agaricomycetidae</taxon>
        <taxon>Agaricales</taxon>
        <taxon>Marasmiineae</taxon>
        <taxon>Marasmiaceae</taxon>
        <taxon>Paramarasmius</taxon>
    </lineage>
</organism>
<accession>A0AAW0E623</accession>